<dbReference type="RefSeq" id="WP_260117257.1">
    <property type="nucleotide sequence ID" value="NZ_CP093361.1"/>
</dbReference>
<evidence type="ECO:0000313" key="1">
    <source>
        <dbReference type="EMBL" id="UQS87450.1"/>
    </source>
</evidence>
<dbReference type="EMBL" id="CP093361">
    <property type="protein sequence ID" value="UQS87450.1"/>
    <property type="molecule type" value="Genomic_DNA"/>
</dbReference>
<protein>
    <submittedName>
        <fullName evidence="1">Uncharacterized protein</fullName>
    </submittedName>
</protein>
<dbReference type="Proteomes" id="UP000831181">
    <property type="component" value="Chromosome"/>
</dbReference>
<proteinExistence type="predicted"/>
<gene>
    <name evidence="1" type="ORF">MOO44_04660</name>
</gene>
<dbReference type="KEGG" id="lbe:MOO44_04660"/>
<name>A0A976X5Y7_9LACO</name>
<organism evidence="1 2">
    <name type="scientific">Nicoliella spurrieriana</name>
    <dbReference type="NCBI Taxonomy" id="2925830"/>
    <lineage>
        <taxon>Bacteria</taxon>
        <taxon>Bacillati</taxon>
        <taxon>Bacillota</taxon>
        <taxon>Bacilli</taxon>
        <taxon>Lactobacillales</taxon>
        <taxon>Lactobacillaceae</taxon>
        <taxon>Nicoliella</taxon>
    </lineage>
</organism>
<accession>A0A976X5Y7</accession>
<keyword evidence="2" id="KW-1185">Reference proteome</keyword>
<dbReference type="AlphaFoldDB" id="A0A976X5Y7"/>
<sequence>MAEPNHLDTEGFFAAIDQLKEDIARIDSQFPDDPDRAAEELRKLWETE</sequence>
<reference evidence="1" key="1">
    <citation type="journal article" date="2022" name="Int. J. Syst. Evol. Microbiol.">
        <title>Apilactobacillus apisilvae sp. nov., Nicolia spurrieriana gen. nov. sp. nov., Bombilactobacillus folatiphilus sp. nov. and Bombilactobacillus thymidiniphilus sp. nov., four new lactic acid bacterial isolates from stingless bees Tetragonula carbonaria and Austroplebeia australis.</title>
        <authorList>
            <person name="Oliphant S.A."/>
            <person name="Watson-Haigh N.S."/>
            <person name="Sumby K.M."/>
            <person name="Gardner J."/>
            <person name="Groom S."/>
            <person name="Jiranek V."/>
        </authorList>
    </citation>
    <scope>NUCLEOTIDE SEQUENCE</scope>
    <source>
        <strain evidence="1">SGEP1_A5</strain>
    </source>
</reference>
<evidence type="ECO:0000313" key="2">
    <source>
        <dbReference type="Proteomes" id="UP000831181"/>
    </source>
</evidence>